<feature type="region of interest" description="Disordered" evidence="3">
    <location>
        <begin position="402"/>
        <end position="423"/>
    </location>
</feature>
<feature type="compositionally biased region" description="Low complexity" evidence="3">
    <location>
        <begin position="402"/>
        <end position="421"/>
    </location>
</feature>
<protein>
    <submittedName>
        <fullName evidence="4">Uncharacterized protein</fullName>
    </submittedName>
</protein>
<dbReference type="AlphaFoldDB" id="A0A177TAZ3"/>
<dbReference type="InterPro" id="IPR004875">
    <property type="entry name" value="DDE_SF_endonuclease_dom"/>
</dbReference>
<evidence type="ECO:0000256" key="1">
    <source>
        <dbReference type="ARBA" id="ARBA00023125"/>
    </source>
</evidence>
<dbReference type="Proteomes" id="UP000077521">
    <property type="component" value="Unassembled WGS sequence"/>
</dbReference>
<name>A0A177TAZ3_9BASI</name>
<comment type="caution">
    <text evidence="4">The sequence shown here is derived from an EMBL/GenBank/DDBJ whole genome shotgun (WGS) entry which is preliminary data.</text>
</comment>
<dbReference type="GO" id="GO:0005634">
    <property type="term" value="C:nucleus"/>
    <property type="evidence" value="ECO:0007669"/>
    <property type="project" value="TreeGrafter"/>
</dbReference>
<gene>
    <name evidence="4" type="ORF">A4X13_0g9140</name>
</gene>
<feature type="compositionally biased region" description="Acidic residues" evidence="3">
    <location>
        <begin position="554"/>
        <end position="567"/>
    </location>
</feature>
<evidence type="ECO:0000256" key="3">
    <source>
        <dbReference type="SAM" id="MobiDB-lite"/>
    </source>
</evidence>
<dbReference type="PANTHER" id="PTHR19303:SF74">
    <property type="entry name" value="POGO TRANSPOSABLE ELEMENT WITH KRAB DOMAIN"/>
    <property type="match status" value="1"/>
</dbReference>
<keyword evidence="1" id="KW-0238">DNA-binding</keyword>
<dbReference type="PANTHER" id="PTHR19303">
    <property type="entry name" value="TRANSPOSON"/>
    <property type="match status" value="1"/>
</dbReference>
<feature type="coiled-coil region" evidence="2">
    <location>
        <begin position="460"/>
        <end position="512"/>
    </location>
</feature>
<organism evidence="4 5">
    <name type="scientific">Tilletia indica</name>
    <dbReference type="NCBI Taxonomy" id="43049"/>
    <lineage>
        <taxon>Eukaryota</taxon>
        <taxon>Fungi</taxon>
        <taxon>Dikarya</taxon>
        <taxon>Basidiomycota</taxon>
        <taxon>Ustilaginomycotina</taxon>
        <taxon>Exobasidiomycetes</taxon>
        <taxon>Tilletiales</taxon>
        <taxon>Tilletiaceae</taxon>
        <taxon>Tilletia</taxon>
    </lineage>
</organism>
<dbReference type="PROSITE" id="PS51253">
    <property type="entry name" value="HTH_CENPB"/>
    <property type="match status" value="1"/>
</dbReference>
<sequence length="567" mass="64596">MPASYKEEEELILDAVEEAQAIVASGEIKLNLSALARKYKVDAQRLARRYAGGESKSTRAPTNRKLTELQEKALLEYIAILDRLEISARMSLIQASADQLLRDAHQDSNTTPPVVGKNWVKNFMKRHPQVHRVKQKPREISRMTQDRENLSWWFKKLENVVKKQGILPDDIWNVDEIGFRIGIGKSQWIITLCPSREAHLASETNRETLTCIEAVSAVGAHISPMVIISANQHTEGWVKNDLPGDTLLAVSENGYTDDILALKWIKHFDERTKGMTKGSKRLLIFDGHGSHCTKQFLEHCDANQIVPFSLPPHSSHILQPLDVSVFQPYKHWHKEAIDAATRTGCTNFNRVEFLSALASIRKQTMKTNTIKTGFRRTGIHPFNPEIVLSTFAAPEDFAPAAEDFVPSTPAQSSSPPATPQTIRTLSRSAHKIQERYDLSPTMAKYIRGSLQQVQTGNLAVEALEKQTAAQQERNKKNERARKVVQSGGVLYAEEAREIAQEKLDQEQKEEERREWVKFKKDVKKRKSEGWHKIHVEARREAKRRRRIADRRQDDEEENVEFADADEE</sequence>
<dbReference type="InterPro" id="IPR050863">
    <property type="entry name" value="CenT-Element_Derived"/>
</dbReference>
<evidence type="ECO:0000313" key="5">
    <source>
        <dbReference type="Proteomes" id="UP000077521"/>
    </source>
</evidence>
<dbReference type="GO" id="GO:0003677">
    <property type="term" value="F:DNA binding"/>
    <property type="evidence" value="ECO:0007669"/>
    <property type="project" value="UniProtKB-KW"/>
</dbReference>
<dbReference type="Pfam" id="PF03221">
    <property type="entry name" value="HTH_Tnp_Tc5"/>
    <property type="match status" value="1"/>
</dbReference>
<keyword evidence="2" id="KW-0175">Coiled coil</keyword>
<feature type="region of interest" description="Disordered" evidence="3">
    <location>
        <begin position="537"/>
        <end position="567"/>
    </location>
</feature>
<proteinExistence type="predicted"/>
<evidence type="ECO:0000256" key="2">
    <source>
        <dbReference type="SAM" id="Coils"/>
    </source>
</evidence>
<keyword evidence="5" id="KW-1185">Reference proteome</keyword>
<dbReference type="Pfam" id="PF03184">
    <property type="entry name" value="DDE_1"/>
    <property type="match status" value="1"/>
</dbReference>
<dbReference type="InterPro" id="IPR006600">
    <property type="entry name" value="HTH_CenpB_DNA-bd_dom"/>
</dbReference>
<accession>A0A177TAZ3</accession>
<evidence type="ECO:0000313" key="4">
    <source>
        <dbReference type="EMBL" id="KAE8236485.1"/>
    </source>
</evidence>
<dbReference type="SMART" id="SM00674">
    <property type="entry name" value="CENPB"/>
    <property type="match status" value="1"/>
</dbReference>
<dbReference type="EMBL" id="LWDF02002199">
    <property type="protein sequence ID" value="KAE8236485.1"/>
    <property type="molecule type" value="Genomic_DNA"/>
</dbReference>
<reference evidence="4" key="1">
    <citation type="submission" date="2016-04" db="EMBL/GenBank/DDBJ databases">
        <authorList>
            <person name="Nguyen H.D."/>
            <person name="Samba Siva P."/>
            <person name="Cullis J."/>
            <person name="Levesque C.A."/>
            <person name="Hambleton S."/>
        </authorList>
    </citation>
    <scope>NUCLEOTIDE SEQUENCE</scope>
    <source>
        <strain evidence="4">DAOMC 236416</strain>
    </source>
</reference>
<reference evidence="4" key="2">
    <citation type="journal article" date="2019" name="IMA Fungus">
        <title>Genome sequencing and comparison of five Tilletia species to identify candidate genes for the detection of regulated species infecting wheat.</title>
        <authorList>
            <person name="Nguyen H.D.T."/>
            <person name="Sultana T."/>
            <person name="Kesanakurti P."/>
            <person name="Hambleton S."/>
        </authorList>
    </citation>
    <scope>NUCLEOTIDE SEQUENCE</scope>
    <source>
        <strain evidence="4">DAOMC 236416</strain>
    </source>
</reference>